<dbReference type="PANTHER" id="PTHR38850">
    <property type="entry name" value="CERATO-PLATANIN"/>
    <property type="match status" value="1"/>
</dbReference>
<evidence type="ECO:0000256" key="1">
    <source>
        <dbReference type="SAM" id="MobiDB-lite"/>
    </source>
</evidence>
<evidence type="ECO:0000256" key="2">
    <source>
        <dbReference type="SAM" id="SignalP"/>
    </source>
</evidence>
<proteinExistence type="predicted"/>
<comment type="caution">
    <text evidence="3">The sequence shown here is derived from an EMBL/GenBank/DDBJ whole genome shotgun (WGS) entry which is preliminary data.</text>
</comment>
<dbReference type="InParanoid" id="A0A2N3ND44"/>
<gene>
    <name evidence="3" type="ORF">jhhlp_002111</name>
</gene>
<feature type="compositionally biased region" description="Low complexity" evidence="1">
    <location>
        <begin position="299"/>
        <end position="356"/>
    </location>
</feature>
<dbReference type="AlphaFoldDB" id="A0A2N3ND44"/>
<protein>
    <submittedName>
        <fullName evidence="3">Uncharacterized protein</fullName>
    </submittedName>
</protein>
<accession>A0A2N3ND44</accession>
<dbReference type="OrthoDB" id="5370830at2759"/>
<organism evidence="3 4">
    <name type="scientific">Lomentospora prolificans</name>
    <dbReference type="NCBI Taxonomy" id="41688"/>
    <lineage>
        <taxon>Eukaryota</taxon>
        <taxon>Fungi</taxon>
        <taxon>Dikarya</taxon>
        <taxon>Ascomycota</taxon>
        <taxon>Pezizomycotina</taxon>
        <taxon>Sordariomycetes</taxon>
        <taxon>Hypocreomycetidae</taxon>
        <taxon>Microascales</taxon>
        <taxon>Microascaceae</taxon>
        <taxon>Lomentospora</taxon>
    </lineage>
</organism>
<feature type="compositionally biased region" description="Polar residues" evidence="1">
    <location>
        <begin position="266"/>
        <end position="298"/>
    </location>
</feature>
<evidence type="ECO:0000313" key="4">
    <source>
        <dbReference type="Proteomes" id="UP000233524"/>
    </source>
</evidence>
<feature type="signal peptide" evidence="2">
    <location>
        <begin position="1"/>
        <end position="20"/>
    </location>
</feature>
<dbReference type="Proteomes" id="UP000233524">
    <property type="component" value="Unassembled WGS sequence"/>
</dbReference>
<sequence length="381" mass="38130">MKTAPSFAFIASAALPVVLAGSSGSASVTPHESYSSSVGVLGCKINTNRVAYWPESVDCNNICVKLSYGGRSVHLLRIDQSEGAHDVSYDAWNYLSTGNSAAQDPTTGGGIAMDYEYVDAGECADLILTDDGKLPLSASNSMNYLASCLDQPSSWVAKNYQLWNVLDPVCQWGCDEKCTLDWPNANQADCPSGLGTAKVLTDTPVYNIQYGSGKTVLASSGEVVNNAAASSGSSVNFSSGGVKITLPGGGSKAAESNEAEAGPEAAQSSSAESTDPTETPAASESVVSATPSGFTTLPASSSAAAAVPTSSGSRSGSGSGSATPSGTGVAVPSASGSGSTAASDSSPSSSGTPGTVQSAGRKQVTIPFAVLLPILTVAFLG</sequence>
<dbReference type="EMBL" id="NLAX01000008">
    <property type="protein sequence ID" value="PKS10360.1"/>
    <property type="molecule type" value="Genomic_DNA"/>
</dbReference>
<keyword evidence="4" id="KW-1185">Reference proteome</keyword>
<name>A0A2N3ND44_9PEZI</name>
<feature type="chain" id="PRO_5014826891" evidence="2">
    <location>
        <begin position="21"/>
        <end position="381"/>
    </location>
</feature>
<dbReference type="VEuPathDB" id="FungiDB:jhhlp_002111"/>
<dbReference type="PANTHER" id="PTHR38850:SF2">
    <property type="entry name" value="CERATO-PLATANIN"/>
    <property type="match status" value="1"/>
</dbReference>
<feature type="region of interest" description="Disordered" evidence="1">
    <location>
        <begin position="248"/>
        <end position="362"/>
    </location>
</feature>
<keyword evidence="2" id="KW-0732">Signal</keyword>
<reference evidence="3 4" key="1">
    <citation type="journal article" date="2017" name="G3 (Bethesda)">
        <title>First Draft Genome Sequence of the Pathogenic Fungus Lomentospora prolificans (Formerly Scedosporium prolificans).</title>
        <authorList>
            <person name="Luo R."/>
            <person name="Zimin A."/>
            <person name="Workman R."/>
            <person name="Fan Y."/>
            <person name="Pertea G."/>
            <person name="Grossman N."/>
            <person name="Wear M.P."/>
            <person name="Jia B."/>
            <person name="Miller H."/>
            <person name="Casadevall A."/>
            <person name="Timp W."/>
            <person name="Zhang S.X."/>
            <person name="Salzberg S.L."/>
        </authorList>
    </citation>
    <scope>NUCLEOTIDE SEQUENCE [LARGE SCALE GENOMIC DNA]</scope>
    <source>
        <strain evidence="3 4">JHH-5317</strain>
    </source>
</reference>
<dbReference type="STRING" id="41688.A0A2N3ND44"/>
<evidence type="ECO:0000313" key="3">
    <source>
        <dbReference type="EMBL" id="PKS10360.1"/>
    </source>
</evidence>